<evidence type="ECO:0000256" key="8">
    <source>
        <dbReference type="ARBA" id="ARBA00022692"/>
    </source>
</evidence>
<feature type="transmembrane region" description="Helical" evidence="13">
    <location>
        <begin position="319"/>
        <end position="339"/>
    </location>
</feature>
<proteinExistence type="inferred from homology"/>
<feature type="transmembrane region" description="Helical" evidence="13">
    <location>
        <begin position="162"/>
        <end position="182"/>
    </location>
</feature>
<feature type="transmembrane region" description="Helical" evidence="13">
    <location>
        <begin position="87"/>
        <end position="113"/>
    </location>
</feature>
<dbReference type="InterPro" id="IPR050222">
    <property type="entry name" value="MATE_MdtK"/>
</dbReference>
<dbReference type="Pfam" id="PF01554">
    <property type="entry name" value="MatE"/>
    <property type="match status" value="2"/>
</dbReference>
<dbReference type="RefSeq" id="WP_113929290.1">
    <property type="nucleotide sequence ID" value="NZ_VTEG01000001.1"/>
</dbReference>
<dbReference type="CDD" id="cd13131">
    <property type="entry name" value="MATE_NorM_like"/>
    <property type="match status" value="1"/>
</dbReference>
<dbReference type="InterPro" id="IPR048279">
    <property type="entry name" value="MdtK-like"/>
</dbReference>
<dbReference type="GO" id="GO:0042910">
    <property type="term" value="F:xenobiotic transmembrane transporter activity"/>
    <property type="evidence" value="ECO:0007669"/>
    <property type="project" value="InterPro"/>
</dbReference>
<keyword evidence="7" id="KW-1003">Cell membrane</keyword>
<evidence type="ECO:0000256" key="9">
    <source>
        <dbReference type="ARBA" id="ARBA00022989"/>
    </source>
</evidence>
<evidence type="ECO:0000256" key="7">
    <source>
        <dbReference type="ARBA" id="ARBA00022475"/>
    </source>
</evidence>
<dbReference type="NCBIfam" id="TIGR00797">
    <property type="entry name" value="matE"/>
    <property type="match status" value="1"/>
</dbReference>
<evidence type="ECO:0000256" key="3">
    <source>
        <dbReference type="ARBA" id="ARBA00010199"/>
    </source>
</evidence>
<feature type="transmembrane region" description="Helical" evidence="13">
    <location>
        <begin position="389"/>
        <end position="408"/>
    </location>
</feature>
<evidence type="ECO:0000256" key="11">
    <source>
        <dbReference type="ARBA" id="ARBA00023136"/>
    </source>
</evidence>
<comment type="subcellular location">
    <subcellularLocation>
        <location evidence="2">Cell membrane</location>
        <topology evidence="2">Multi-pass membrane protein</topology>
    </subcellularLocation>
</comment>
<keyword evidence="11 13" id="KW-0472">Membrane</keyword>
<feature type="transmembrane region" description="Helical" evidence="13">
    <location>
        <begin position="286"/>
        <end position="307"/>
    </location>
</feature>
<evidence type="ECO:0000256" key="6">
    <source>
        <dbReference type="ARBA" id="ARBA00022449"/>
    </source>
</evidence>
<comment type="caution">
    <text evidence="14">The sequence shown here is derived from an EMBL/GenBank/DDBJ whole genome shotgun (WGS) entry which is preliminary data.</text>
</comment>
<feature type="transmembrane region" description="Helical" evidence="13">
    <location>
        <begin position="351"/>
        <end position="369"/>
    </location>
</feature>
<dbReference type="Proteomes" id="UP000325182">
    <property type="component" value="Unassembled WGS sequence"/>
</dbReference>
<feature type="transmembrane region" description="Helical" evidence="13">
    <location>
        <begin position="12"/>
        <end position="34"/>
    </location>
</feature>
<organism evidence="14 15">
    <name type="scientific">Rossellomorea vietnamensis</name>
    <dbReference type="NCBI Taxonomy" id="218284"/>
    <lineage>
        <taxon>Bacteria</taxon>
        <taxon>Bacillati</taxon>
        <taxon>Bacillota</taxon>
        <taxon>Bacilli</taxon>
        <taxon>Bacillales</taxon>
        <taxon>Bacillaceae</taxon>
        <taxon>Rossellomorea</taxon>
    </lineage>
</organism>
<evidence type="ECO:0000256" key="1">
    <source>
        <dbReference type="ARBA" id="ARBA00003408"/>
    </source>
</evidence>
<keyword evidence="9 13" id="KW-1133">Transmembrane helix</keyword>
<keyword evidence="6" id="KW-0050">Antiport</keyword>
<reference evidence="14 15" key="1">
    <citation type="submission" date="2019-08" db="EMBL/GenBank/DDBJ databases">
        <title>Bacillus genomes from the desert of Cuatro Cienegas, Coahuila.</title>
        <authorList>
            <person name="Olmedo-Alvarez G."/>
        </authorList>
    </citation>
    <scope>NUCLEOTIDE SEQUENCE [LARGE SCALE GENOMIC DNA]</scope>
    <source>
        <strain evidence="14 15">CH128b_4D</strain>
    </source>
</reference>
<evidence type="ECO:0000256" key="2">
    <source>
        <dbReference type="ARBA" id="ARBA00004651"/>
    </source>
</evidence>
<dbReference type="EMBL" id="VTEG01000001">
    <property type="protein sequence ID" value="TYS01596.1"/>
    <property type="molecule type" value="Genomic_DNA"/>
</dbReference>
<dbReference type="PIRSF" id="PIRSF006603">
    <property type="entry name" value="DinF"/>
    <property type="match status" value="1"/>
</dbReference>
<dbReference type="PANTHER" id="PTHR43298:SF2">
    <property type="entry name" value="FMN_FAD EXPORTER YEEO-RELATED"/>
    <property type="match status" value="1"/>
</dbReference>
<keyword evidence="10" id="KW-0406">Ion transport</keyword>
<dbReference type="GO" id="GO:0005886">
    <property type="term" value="C:plasma membrane"/>
    <property type="evidence" value="ECO:0007669"/>
    <property type="project" value="UniProtKB-SubCell"/>
</dbReference>
<keyword evidence="5" id="KW-0813">Transport</keyword>
<evidence type="ECO:0000256" key="13">
    <source>
        <dbReference type="SAM" id="Phobius"/>
    </source>
</evidence>
<feature type="transmembrane region" description="Helical" evidence="13">
    <location>
        <begin position="54"/>
        <end position="75"/>
    </location>
</feature>
<sequence length="454" mass="49996">MRQTTTLKEKFNQFLVVLVPILVTQLGMFSMSFFDTMMSGKFSSIDLAGVAIGSSLWVPIFTGLSGILLAVTPIVAQLVGGGKQREIAFSVIQGIYAAGVLALLVILAGVFLLDPILNNMNLEEGVRIVARQYLIALAFGVVPVFVYNVLRSFIDALGMTRVTMYVTLTSLPINIFFNYVLIFGKFGFPEMGGVGAGVASSITYWLITLIAWLVIARYYPLRKYNIFGKWFAVSLSKWKEILLIGVPIGLSIFFEVSIFSAVTLFMSEYSTNVIAAHTAAINFASFLYMIPLSISMGLTIVVGFEVGAKRLEDAKTYSLMGIFTAILLAIFYGIILLLFREPISILYTDNPEVSALIVNFLLYAVLFQLSDAIQAPVQGALRGYKDVNITFIMALISYWVIGLPLGYILAKFTEFGPYGYWVGLISGLTAGAITLSWRLVIVQKKTKMKVKSTY</sequence>
<evidence type="ECO:0000256" key="10">
    <source>
        <dbReference type="ARBA" id="ARBA00023065"/>
    </source>
</evidence>
<evidence type="ECO:0000256" key="5">
    <source>
        <dbReference type="ARBA" id="ARBA00022448"/>
    </source>
</evidence>
<name>A0A5D4MKS2_9BACI</name>
<evidence type="ECO:0000313" key="14">
    <source>
        <dbReference type="EMBL" id="TYS01596.1"/>
    </source>
</evidence>
<keyword evidence="8 13" id="KW-0812">Transmembrane</keyword>
<dbReference type="GO" id="GO:0015297">
    <property type="term" value="F:antiporter activity"/>
    <property type="evidence" value="ECO:0007669"/>
    <property type="project" value="UniProtKB-KW"/>
</dbReference>
<feature type="transmembrane region" description="Helical" evidence="13">
    <location>
        <begin position="241"/>
        <end position="266"/>
    </location>
</feature>
<feature type="transmembrane region" description="Helical" evidence="13">
    <location>
        <begin position="202"/>
        <end position="220"/>
    </location>
</feature>
<gene>
    <name evidence="14" type="ORF">FZC84_02820</name>
</gene>
<comment type="similarity">
    <text evidence="3">Belongs to the multi antimicrobial extrusion (MATE) (TC 2.A.66.1) family.</text>
</comment>
<dbReference type="GO" id="GO:0006811">
    <property type="term" value="P:monoatomic ion transport"/>
    <property type="evidence" value="ECO:0007669"/>
    <property type="project" value="UniProtKB-KW"/>
</dbReference>
<dbReference type="InterPro" id="IPR002528">
    <property type="entry name" value="MATE_fam"/>
</dbReference>
<evidence type="ECO:0000256" key="12">
    <source>
        <dbReference type="ARBA" id="ARBA00031636"/>
    </source>
</evidence>
<feature type="transmembrane region" description="Helical" evidence="13">
    <location>
        <begin position="133"/>
        <end position="150"/>
    </location>
</feature>
<comment type="function">
    <text evidence="1">Multidrug efflux pump.</text>
</comment>
<dbReference type="PANTHER" id="PTHR43298">
    <property type="entry name" value="MULTIDRUG RESISTANCE PROTEIN NORM-RELATED"/>
    <property type="match status" value="1"/>
</dbReference>
<evidence type="ECO:0000256" key="4">
    <source>
        <dbReference type="ARBA" id="ARBA00020268"/>
    </source>
</evidence>
<evidence type="ECO:0000313" key="15">
    <source>
        <dbReference type="Proteomes" id="UP000325182"/>
    </source>
</evidence>
<accession>A0A5D4MKS2</accession>
<dbReference type="AlphaFoldDB" id="A0A5D4MKS2"/>
<feature type="transmembrane region" description="Helical" evidence="13">
    <location>
        <begin position="420"/>
        <end position="441"/>
    </location>
</feature>
<protein>
    <recommendedName>
        <fullName evidence="4">Probable multidrug resistance protein NorM</fullName>
    </recommendedName>
    <alternativeName>
        <fullName evidence="12">Multidrug-efflux transporter</fullName>
    </alternativeName>
</protein>